<dbReference type="EMBL" id="AE015929">
    <property type="protein sequence ID" value="AAO05067.1"/>
    <property type="molecule type" value="Genomic_DNA"/>
</dbReference>
<dbReference type="PATRIC" id="fig|176280.10.peg.1434"/>
<dbReference type="HOGENOM" id="CLU_3104072_0_0_9"/>
<dbReference type="AlphaFoldDB" id="A0A0H2VJ78"/>
<name>A0A0H2VJ78_STAES</name>
<organism evidence="1 2">
    <name type="scientific">Staphylococcus epidermidis (strain ATCC 12228 / FDA PCI 1200)</name>
    <dbReference type="NCBI Taxonomy" id="176280"/>
    <lineage>
        <taxon>Bacteria</taxon>
        <taxon>Bacillati</taxon>
        <taxon>Bacillota</taxon>
        <taxon>Bacilli</taxon>
        <taxon>Bacillales</taxon>
        <taxon>Staphylococcaceae</taxon>
        <taxon>Staphylococcus</taxon>
    </lineage>
</organism>
<evidence type="ECO:0000313" key="1">
    <source>
        <dbReference type="EMBL" id="AAO05067.1"/>
    </source>
</evidence>
<reference evidence="1 2" key="1">
    <citation type="journal article" date="2003" name="Mol. Microbiol.">
        <title>Genome-based analysis of virulence genes in a non-biofilm-forming Staphylococcus epidermidis strain (ATCC 12228).</title>
        <authorList>
            <person name="Zhang Y.Q."/>
            <person name="Ren S.X."/>
            <person name="Li H.L."/>
            <person name="Wang Y.X."/>
            <person name="Fu G."/>
            <person name="Yang J."/>
            <person name="Qin Z.Q."/>
            <person name="Miao Y.G."/>
            <person name="Wang W.Y."/>
            <person name="Chen R.S."/>
            <person name="Shen Y."/>
            <person name="Chen Z."/>
            <person name="Yuan Z.H."/>
            <person name="Zhao G.P."/>
            <person name="Qu D."/>
            <person name="Danchin A."/>
            <person name="Wen Y.M."/>
        </authorList>
    </citation>
    <scope>NUCLEOTIDE SEQUENCE [LARGE SCALE GENOMIC DNA]</scope>
    <source>
        <strain evidence="2">ATCC 12228 / FDA PCI 1200</strain>
    </source>
</reference>
<gene>
    <name evidence="1" type="ordered locus">SE_1468</name>
</gene>
<dbReference type="KEGG" id="sep:SE_1468"/>
<protein>
    <submittedName>
        <fullName evidence="1">Uncharacterized protein</fullName>
    </submittedName>
</protein>
<dbReference type="OrthoDB" id="9554139at2"/>
<sequence>MTKSANKIISIAIKDMKHIQNVLNRLLQISAKIKNIPFSKMVKILISTSTK</sequence>
<evidence type="ECO:0000313" key="2">
    <source>
        <dbReference type="Proteomes" id="UP000001411"/>
    </source>
</evidence>
<proteinExistence type="predicted"/>
<accession>A0A0H2VJ78</accession>
<dbReference type="Proteomes" id="UP000001411">
    <property type="component" value="Chromosome"/>
</dbReference>